<feature type="binding site" evidence="9">
    <location>
        <position position="278"/>
    </location>
    <ligand>
        <name>substrate</name>
    </ligand>
</feature>
<keyword evidence="6 9" id="KW-0093">Biotin biosynthesis</keyword>
<comment type="catalytic activity">
    <reaction evidence="8 9">
        <text>(8S)-8-amino-7-oxononanoate + S-adenosyl-L-methionine = S-adenosyl-4-methylsulfanyl-2-oxobutanoate + (7R,8S)-7,8-diammoniononanoate</text>
        <dbReference type="Rhea" id="RHEA:16861"/>
        <dbReference type="ChEBI" id="CHEBI:16490"/>
        <dbReference type="ChEBI" id="CHEBI:59789"/>
        <dbReference type="ChEBI" id="CHEBI:149468"/>
        <dbReference type="ChEBI" id="CHEBI:149469"/>
        <dbReference type="EC" id="2.6.1.62"/>
    </reaction>
</comment>
<feature type="site" description="Participates in the substrate recognition with KAPA and in a stacking interaction with the adenine ring of SAM" evidence="9">
    <location>
        <position position="15"/>
    </location>
</feature>
<feature type="binding site" evidence="9">
    <location>
        <position position="144"/>
    </location>
    <ligand>
        <name>substrate</name>
    </ligand>
</feature>
<evidence type="ECO:0000313" key="11">
    <source>
        <dbReference type="Proteomes" id="UP000054075"/>
    </source>
</evidence>
<dbReference type="GO" id="GO:0005737">
    <property type="term" value="C:cytoplasm"/>
    <property type="evidence" value="ECO:0007669"/>
    <property type="project" value="UniProtKB-SubCell"/>
</dbReference>
<dbReference type="PANTHER" id="PTHR42684:SF3">
    <property type="entry name" value="ADENOSYLMETHIONINE-8-AMINO-7-OXONONANOATE AMINOTRANSFERASE"/>
    <property type="match status" value="1"/>
</dbReference>
<keyword evidence="9" id="KW-0963">Cytoplasm</keyword>
<dbReference type="InterPro" id="IPR005814">
    <property type="entry name" value="Aminotrans_3"/>
</dbReference>
<comment type="function">
    <text evidence="9">Catalyzes the transfer of the alpha-amino group from S-adenosyl-L-methionine (SAM) to 7-keto-8-aminopelargonic acid (KAPA) to form 7,8-diaminopelargonic acid (DAPA). It is the only aminotransferase known to utilize SAM as an amino donor.</text>
</comment>
<keyword evidence="4 9" id="KW-0808">Transferase</keyword>
<comment type="pathway">
    <text evidence="2 9">Cofactor biosynthesis; biotin biosynthesis; 7,8-diaminononanoate from 8-amino-7-oxononanoate (SAM route): step 1/1.</text>
</comment>
<evidence type="ECO:0000256" key="7">
    <source>
        <dbReference type="ARBA" id="ARBA00022898"/>
    </source>
</evidence>
<dbReference type="OrthoDB" id="9801052at2"/>
<dbReference type="GO" id="GO:0009102">
    <property type="term" value="P:biotin biosynthetic process"/>
    <property type="evidence" value="ECO:0007669"/>
    <property type="project" value="UniProtKB-UniRule"/>
</dbReference>
<dbReference type="InterPro" id="IPR015421">
    <property type="entry name" value="PyrdxlP-dep_Trfase_major"/>
</dbReference>
<dbReference type="RefSeq" id="WP_006035075.1">
    <property type="nucleotide sequence ID" value="NZ_AAQJ02000001.1"/>
</dbReference>
<evidence type="ECO:0000313" key="10">
    <source>
        <dbReference type="EMBL" id="EDP46088.1"/>
    </source>
</evidence>
<dbReference type="PROSITE" id="PS00600">
    <property type="entry name" value="AA_TRANSFER_CLASS_3"/>
    <property type="match status" value="1"/>
</dbReference>
<organism evidence="10 11">
    <name type="scientific">Rickettsiella grylli</name>
    <dbReference type="NCBI Taxonomy" id="59196"/>
    <lineage>
        <taxon>Bacteria</taxon>
        <taxon>Pseudomonadati</taxon>
        <taxon>Pseudomonadota</taxon>
        <taxon>Gammaproteobacteria</taxon>
        <taxon>Legionellales</taxon>
        <taxon>Coxiellaceae</taxon>
        <taxon>Rickettsiella</taxon>
    </lineage>
</organism>
<evidence type="ECO:0000256" key="3">
    <source>
        <dbReference type="ARBA" id="ARBA00022576"/>
    </source>
</evidence>
<dbReference type="Proteomes" id="UP000054075">
    <property type="component" value="Unassembled WGS sequence"/>
</dbReference>
<feature type="binding site" evidence="9">
    <location>
        <begin position="111"/>
        <end position="112"/>
    </location>
    <ligand>
        <name>pyridoxal 5'-phosphate</name>
        <dbReference type="ChEBI" id="CHEBI:597326"/>
    </ligand>
</feature>
<dbReference type="eggNOG" id="COG0161">
    <property type="taxonomic scope" value="Bacteria"/>
</dbReference>
<dbReference type="Pfam" id="PF00202">
    <property type="entry name" value="Aminotran_3"/>
    <property type="match status" value="1"/>
</dbReference>
<dbReference type="GO" id="GO:0004141">
    <property type="term" value="F:dethiobiotin synthase activity"/>
    <property type="evidence" value="ECO:0007669"/>
    <property type="project" value="TreeGrafter"/>
</dbReference>
<dbReference type="Gene3D" id="3.40.640.10">
    <property type="entry name" value="Type I PLP-dependent aspartate aminotransferase-like (Major domain)"/>
    <property type="match status" value="1"/>
</dbReference>
<proteinExistence type="inferred from homology"/>
<dbReference type="EMBL" id="AAQJ02000001">
    <property type="protein sequence ID" value="EDP46088.1"/>
    <property type="molecule type" value="Genomic_DNA"/>
</dbReference>
<feature type="modified residue" description="N6-(pyridoxal phosphate)lysine" evidence="9">
    <location>
        <position position="278"/>
    </location>
</feature>
<dbReference type="HAMAP" id="MF_00834">
    <property type="entry name" value="BioA"/>
    <property type="match status" value="1"/>
</dbReference>
<comment type="cofactor">
    <cofactor evidence="1 9">
        <name>pyridoxal 5'-phosphate</name>
        <dbReference type="ChEBI" id="CHEBI:597326"/>
    </cofactor>
</comment>
<dbReference type="NCBIfam" id="TIGR00508">
    <property type="entry name" value="bioA"/>
    <property type="match status" value="1"/>
</dbReference>
<dbReference type="SUPFAM" id="SSF53383">
    <property type="entry name" value="PLP-dependent transferases"/>
    <property type="match status" value="1"/>
</dbReference>
<feature type="binding site" evidence="9">
    <location>
        <position position="52"/>
    </location>
    <ligand>
        <name>substrate</name>
    </ligand>
</feature>
<evidence type="ECO:0000256" key="5">
    <source>
        <dbReference type="ARBA" id="ARBA00022691"/>
    </source>
</evidence>
<feature type="binding site" evidence="9">
    <location>
        <position position="249"/>
    </location>
    <ligand>
        <name>pyridoxal 5'-phosphate</name>
        <dbReference type="ChEBI" id="CHEBI:597326"/>
    </ligand>
</feature>
<feature type="binding site" evidence="9">
    <location>
        <position position="313"/>
    </location>
    <ligand>
        <name>substrate</name>
    </ligand>
</feature>
<evidence type="ECO:0000256" key="9">
    <source>
        <dbReference type="HAMAP-Rule" id="MF_00834"/>
    </source>
</evidence>
<dbReference type="AlphaFoldDB" id="A8PQ81"/>
<dbReference type="UniPathway" id="UPA00078">
    <property type="reaction ID" value="UER00160"/>
</dbReference>
<dbReference type="InterPro" id="IPR015424">
    <property type="entry name" value="PyrdxlP-dep_Trfase"/>
</dbReference>
<comment type="subunit">
    <text evidence="9">Homodimer.</text>
</comment>
<dbReference type="InterPro" id="IPR049704">
    <property type="entry name" value="Aminotrans_3_PPA_site"/>
</dbReference>
<evidence type="ECO:0000256" key="8">
    <source>
        <dbReference type="ARBA" id="ARBA00048449"/>
    </source>
</evidence>
<comment type="subcellular location">
    <subcellularLocation>
        <location evidence="9">Cytoplasm</location>
    </subcellularLocation>
</comment>
<dbReference type="InterPro" id="IPR005815">
    <property type="entry name" value="BioA"/>
</dbReference>
<dbReference type="GO" id="GO:0004015">
    <property type="term" value="F:adenosylmethionine-8-amino-7-oxononanoate transaminase activity"/>
    <property type="evidence" value="ECO:0007669"/>
    <property type="project" value="UniProtKB-UniRule"/>
</dbReference>
<keyword evidence="3 9" id="KW-0032">Aminotransferase</keyword>
<dbReference type="CDD" id="cd00610">
    <property type="entry name" value="OAT_like"/>
    <property type="match status" value="1"/>
</dbReference>
<dbReference type="STRING" id="59196.RICGR_1445"/>
<feature type="binding site" evidence="9">
    <location>
        <begin position="314"/>
        <end position="315"/>
    </location>
    <ligand>
        <name>pyridoxal 5'-phosphate</name>
        <dbReference type="ChEBI" id="CHEBI:597326"/>
    </ligand>
</feature>
<keyword evidence="5 9" id="KW-0949">S-adenosyl-L-methionine</keyword>
<reference evidence="10" key="1">
    <citation type="submission" date="2006-04" db="EMBL/GenBank/DDBJ databases">
        <authorList>
            <person name="Seshadri R."/>
            <person name="Federici B.A."/>
        </authorList>
    </citation>
    <scope>NUCLEOTIDE SEQUENCE [LARGE SCALE GENOMIC DNA]</scope>
</reference>
<keyword evidence="11" id="KW-1185">Reference proteome</keyword>
<evidence type="ECO:0000256" key="2">
    <source>
        <dbReference type="ARBA" id="ARBA00005063"/>
    </source>
</evidence>
<comment type="caution">
    <text evidence="10">The sequence shown here is derived from an EMBL/GenBank/DDBJ whole genome shotgun (WGS) entry which is preliminary data.</text>
</comment>
<comment type="similarity">
    <text evidence="9">Belongs to the class-III pyridoxal-phosphate-dependent aminotransferase family. BioA subfamily.</text>
</comment>
<dbReference type="Gene3D" id="3.90.1150.10">
    <property type="entry name" value="Aspartate Aminotransferase, domain 1"/>
    <property type="match status" value="1"/>
</dbReference>
<keyword evidence="7 9" id="KW-0663">Pyridoxal phosphate</keyword>
<feature type="binding site" evidence="9">
    <location>
        <position position="404"/>
    </location>
    <ligand>
        <name>substrate</name>
    </ligand>
</feature>
<name>A8PQ81_9COXI</name>
<evidence type="ECO:0000256" key="1">
    <source>
        <dbReference type="ARBA" id="ARBA00001933"/>
    </source>
</evidence>
<reference evidence="10" key="2">
    <citation type="submission" date="2007-10" db="EMBL/GenBank/DDBJ databases">
        <authorList>
            <person name="Myers G.S."/>
        </authorList>
    </citation>
    <scope>NUCLEOTIDE SEQUENCE [LARGE SCALE GENOMIC DNA]</scope>
</reference>
<accession>A8PQ81</accession>
<dbReference type="GO" id="GO:0030170">
    <property type="term" value="F:pyridoxal phosphate binding"/>
    <property type="evidence" value="ECO:0007669"/>
    <property type="project" value="UniProtKB-UniRule"/>
</dbReference>
<sequence length="448" mass="51139">MNLINRDLQCIWHPCSQMKDYETFPPLIIKKAYGSYIELKEGRKIIDAISSWWCKSLGHNHPRLKSALKAQCDDFEHVIFANSTYEIIIQLSEKLSQICQGLNKVFYANEGSSAVEIALKMSLHAQRLCGQTQRIQFTALQNGYHGETFMALGLSDLGLYRSAYEAHLIQPKFIQNLPYVHSTTDPLWRDCSSVWPSIEEQLEKQAKNLAAIIVEPIVQGAGGMKIYSQDFLYRLRKWTKAHGIYLIADEIMTGLGRTGRILACEYAKIKPDFICLSKGLTSGWLPMSVVLTHDRIYNLFYDDYNTGKSFLHSHTFSGNALAAAIALECFAILEDEKIIKQVNEKEIILRKFMEEVNQKTHRLVNIRGIGAIVAADLALKENEKNQRIGYRIFQHALDLGAWLRPLGNTIYWLPPLNITLSTLEELRDITTLSIKRVFNKKIDLKIKN</sequence>
<dbReference type="EC" id="2.6.1.62" evidence="9"/>
<protein>
    <recommendedName>
        <fullName evidence="9">Adenosylmethionine-8-amino-7-oxononanoate aminotransferase</fullName>
        <ecNumber evidence="9">2.6.1.62</ecNumber>
    </recommendedName>
    <alternativeName>
        <fullName evidence="9">7,8-diamino-pelargonic acid aminotransferase</fullName>
        <shortName evidence="9">DAPA AT</shortName>
        <shortName evidence="9">DAPA aminotransferase</shortName>
    </alternativeName>
    <alternativeName>
        <fullName evidence="9">7,8-diaminononanoate synthase</fullName>
        <shortName evidence="9">DANS</shortName>
    </alternativeName>
    <alternativeName>
        <fullName evidence="9">Diaminopelargonic acid synthase</fullName>
    </alternativeName>
</protein>
<evidence type="ECO:0000256" key="4">
    <source>
        <dbReference type="ARBA" id="ARBA00022679"/>
    </source>
</evidence>
<gene>
    <name evidence="9" type="primary">bioA</name>
    <name evidence="10" type="ORF">RICGR_1445</name>
</gene>
<evidence type="ECO:0000256" key="6">
    <source>
        <dbReference type="ARBA" id="ARBA00022756"/>
    </source>
</evidence>
<dbReference type="InterPro" id="IPR015422">
    <property type="entry name" value="PyrdxlP-dep_Trfase_small"/>
</dbReference>
<dbReference type="PANTHER" id="PTHR42684">
    <property type="entry name" value="ADENOSYLMETHIONINE-8-AMINO-7-OXONONANOATE AMINOTRANSFERASE"/>
    <property type="match status" value="1"/>
</dbReference>